<feature type="region of interest" description="Disordered" evidence="1">
    <location>
        <begin position="114"/>
        <end position="145"/>
    </location>
</feature>
<evidence type="ECO:0000313" key="2">
    <source>
        <dbReference type="EMBL" id="GMI03645.1"/>
    </source>
</evidence>
<feature type="region of interest" description="Disordered" evidence="1">
    <location>
        <begin position="164"/>
        <end position="494"/>
    </location>
</feature>
<dbReference type="EMBL" id="BRXW01000060">
    <property type="protein sequence ID" value="GMI03645.1"/>
    <property type="molecule type" value="Genomic_DNA"/>
</dbReference>
<name>A0A9W7CDC5_9STRA</name>
<keyword evidence="3" id="KW-1185">Reference proteome</keyword>
<feature type="compositionally biased region" description="Basic and acidic residues" evidence="1">
    <location>
        <begin position="431"/>
        <end position="445"/>
    </location>
</feature>
<feature type="region of interest" description="Disordered" evidence="1">
    <location>
        <begin position="1"/>
        <end position="22"/>
    </location>
</feature>
<feature type="compositionally biased region" description="Polar residues" evidence="1">
    <location>
        <begin position="264"/>
        <end position="274"/>
    </location>
</feature>
<feature type="compositionally biased region" description="Acidic residues" evidence="1">
    <location>
        <begin position="213"/>
        <end position="223"/>
    </location>
</feature>
<feature type="compositionally biased region" description="Basic and acidic residues" evidence="1">
    <location>
        <begin position="180"/>
        <end position="203"/>
    </location>
</feature>
<proteinExistence type="predicted"/>
<dbReference type="OrthoDB" id="10607114at2759"/>
<comment type="caution">
    <text evidence="2">The sequence shown here is derived from an EMBL/GenBank/DDBJ whole genome shotgun (WGS) entry which is preliminary data.</text>
</comment>
<sequence length="494" mass="53702">MTSRQGRRNAITPNLASPASAAKRMSVSARNGDRILAWARNFIEGRVGEEIVICDYIFRKHDGGEGGGTVLELPDAPPADMQGLIGKLMGGGVPVECKTVLSEEHGFRCHFEIKRATEEEEDDDDDDDESSVDSDSSSETESLQESLDLAEWAVKQLEGLSLSMDKSSKVDQAVEEEEEKEIREPVLELLESERGFERERDCESPSPAYFNESSDEEKEEAVQEQEQYFEMRSTSSTSSQSTSSYKWEQPPQPPPTYEADSLRRSSVCSINSMGSKRRPSRAPPPPPGLVRSSPPAYEAFDDDNSTIASESSEPPYPAPMLYSRRGSMSSESSISCLTIDPTLTEEGLGGSQRWDESGTVGTGDSTVEEEAEVQNNNVVGLARTPPPPSARKVVSGERIKLHKSKMGRRATTASVMFGVGGGGDGIAKPSEMVKETQKNSGRGEGRGGGQTKVPNDVFLHPVARKQRRGSGGASIHSMTASARARVAERRKSML</sequence>
<feature type="compositionally biased region" description="Low complexity" evidence="1">
    <location>
        <begin position="323"/>
        <end position="335"/>
    </location>
</feature>
<protein>
    <submittedName>
        <fullName evidence="2">Uncharacterized protein</fullName>
    </submittedName>
</protein>
<reference evidence="3" key="1">
    <citation type="journal article" date="2023" name="Commun. Biol.">
        <title>Genome analysis of Parmales, the sister group of diatoms, reveals the evolutionary specialization of diatoms from phago-mixotrophs to photoautotrophs.</title>
        <authorList>
            <person name="Ban H."/>
            <person name="Sato S."/>
            <person name="Yoshikawa S."/>
            <person name="Yamada K."/>
            <person name="Nakamura Y."/>
            <person name="Ichinomiya M."/>
            <person name="Sato N."/>
            <person name="Blanc-Mathieu R."/>
            <person name="Endo H."/>
            <person name="Kuwata A."/>
            <person name="Ogata H."/>
        </authorList>
    </citation>
    <scope>NUCLEOTIDE SEQUENCE [LARGE SCALE GENOMIC DNA]</scope>
    <source>
        <strain evidence="3">NIES 3700</strain>
    </source>
</reference>
<feature type="compositionally biased region" description="Acidic residues" evidence="1">
    <location>
        <begin position="118"/>
        <end position="138"/>
    </location>
</feature>
<dbReference type="AlphaFoldDB" id="A0A9W7CDC5"/>
<accession>A0A9W7CDC5</accession>
<evidence type="ECO:0000313" key="3">
    <source>
        <dbReference type="Proteomes" id="UP001165122"/>
    </source>
</evidence>
<evidence type="ECO:0000256" key="1">
    <source>
        <dbReference type="SAM" id="MobiDB-lite"/>
    </source>
</evidence>
<gene>
    <name evidence="2" type="ORF">TrLO_g10715</name>
</gene>
<feature type="compositionally biased region" description="Low complexity" evidence="1">
    <location>
        <begin position="233"/>
        <end position="244"/>
    </location>
</feature>
<dbReference type="Proteomes" id="UP001165122">
    <property type="component" value="Unassembled WGS sequence"/>
</dbReference>
<feature type="compositionally biased region" description="Basic and acidic residues" evidence="1">
    <location>
        <begin position="485"/>
        <end position="494"/>
    </location>
</feature>
<organism evidence="2 3">
    <name type="scientific">Triparma laevis f. longispina</name>
    <dbReference type="NCBI Taxonomy" id="1714387"/>
    <lineage>
        <taxon>Eukaryota</taxon>
        <taxon>Sar</taxon>
        <taxon>Stramenopiles</taxon>
        <taxon>Ochrophyta</taxon>
        <taxon>Bolidophyceae</taxon>
        <taxon>Parmales</taxon>
        <taxon>Triparmaceae</taxon>
        <taxon>Triparma</taxon>
    </lineage>
</organism>